<evidence type="ECO:0000256" key="1">
    <source>
        <dbReference type="SAM" id="MobiDB-lite"/>
    </source>
</evidence>
<comment type="caution">
    <text evidence="2">The sequence shown here is derived from an EMBL/GenBank/DDBJ whole genome shotgun (WGS) entry which is preliminary data.</text>
</comment>
<evidence type="ECO:0000313" key="3">
    <source>
        <dbReference type="Proteomes" id="UP001177670"/>
    </source>
</evidence>
<feature type="region of interest" description="Disordered" evidence="1">
    <location>
        <begin position="48"/>
        <end position="74"/>
    </location>
</feature>
<dbReference type="EMBL" id="JAHYIQ010000018">
    <property type="protein sequence ID" value="KAK1124524.1"/>
    <property type="molecule type" value="Genomic_DNA"/>
</dbReference>
<gene>
    <name evidence="2" type="ORF">K0M31_006872</name>
</gene>
<organism evidence="2 3">
    <name type="scientific">Melipona bicolor</name>
    <dbReference type="NCBI Taxonomy" id="60889"/>
    <lineage>
        <taxon>Eukaryota</taxon>
        <taxon>Metazoa</taxon>
        <taxon>Ecdysozoa</taxon>
        <taxon>Arthropoda</taxon>
        <taxon>Hexapoda</taxon>
        <taxon>Insecta</taxon>
        <taxon>Pterygota</taxon>
        <taxon>Neoptera</taxon>
        <taxon>Endopterygota</taxon>
        <taxon>Hymenoptera</taxon>
        <taxon>Apocrita</taxon>
        <taxon>Aculeata</taxon>
        <taxon>Apoidea</taxon>
        <taxon>Anthophila</taxon>
        <taxon>Apidae</taxon>
        <taxon>Melipona</taxon>
    </lineage>
</organism>
<protein>
    <submittedName>
        <fullName evidence="2">Uncharacterized protein</fullName>
    </submittedName>
</protein>
<name>A0AA40FSK4_9HYME</name>
<dbReference type="AlphaFoldDB" id="A0AA40FSK4"/>
<accession>A0AA40FSK4</accession>
<proteinExistence type="predicted"/>
<reference evidence="2" key="1">
    <citation type="submission" date="2021-10" db="EMBL/GenBank/DDBJ databases">
        <title>Melipona bicolor Genome sequencing and assembly.</title>
        <authorList>
            <person name="Araujo N.S."/>
            <person name="Arias M.C."/>
        </authorList>
    </citation>
    <scope>NUCLEOTIDE SEQUENCE</scope>
    <source>
        <strain evidence="2">USP_2M_L1-L4_2017</strain>
        <tissue evidence="2">Whole body</tissue>
    </source>
</reference>
<dbReference type="Proteomes" id="UP001177670">
    <property type="component" value="Unassembled WGS sequence"/>
</dbReference>
<evidence type="ECO:0000313" key="2">
    <source>
        <dbReference type="EMBL" id="KAK1124524.1"/>
    </source>
</evidence>
<sequence length="99" mass="11290">MLLAILSLCMIKPSDYFTQHSSVQQPELGTEPVFRVKSPCLNTYRLHEGKERRPSSSIGHQRIRPMKKAQTPVRRRLNSTLLDANRGPLSATWEMMGVI</sequence>
<feature type="compositionally biased region" description="Basic residues" evidence="1">
    <location>
        <begin position="61"/>
        <end position="74"/>
    </location>
</feature>
<keyword evidence="3" id="KW-1185">Reference proteome</keyword>